<dbReference type="Proteomes" id="UP001367030">
    <property type="component" value="Unassembled WGS sequence"/>
</dbReference>
<organism evidence="2 3">
    <name type="scientific">Variovorax robiniae</name>
    <dbReference type="NCBI Taxonomy" id="1836199"/>
    <lineage>
        <taxon>Bacteria</taxon>
        <taxon>Pseudomonadati</taxon>
        <taxon>Pseudomonadota</taxon>
        <taxon>Betaproteobacteria</taxon>
        <taxon>Burkholderiales</taxon>
        <taxon>Comamonadaceae</taxon>
        <taxon>Variovorax</taxon>
    </lineage>
</organism>
<name>A0ABU8X4H4_9BURK</name>
<proteinExistence type="predicted"/>
<gene>
    <name evidence="2" type="ORF">WKW79_08965</name>
</gene>
<dbReference type="PANTHER" id="PTHR11895">
    <property type="entry name" value="TRANSAMIDASE"/>
    <property type="match status" value="1"/>
</dbReference>
<dbReference type="InterPro" id="IPR036928">
    <property type="entry name" value="AS_sf"/>
</dbReference>
<protein>
    <submittedName>
        <fullName evidence="2">Amidase</fullName>
    </submittedName>
</protein>
<keyword evidence="3" id="KW-1185">Reference proteome</keyword>
<dbReference type="EMBL" id="JBBKZS010000003">
    <property type="protein sequence ID" value="MEJ8854698.1"/>
    <property type="molecule type" value="Genomic_DNA"/>
</dbReference>
<dbReference type="RefSeq" id="WP_340334791.1">
    <property type="nucleotide sequence ID" value="NZ_JBBKZS010000003.1"/>
</dbReference>
<dbReference type="InterPro" id="IPR023631">
    <property type="entry name" value="Amidase_dom"/>
</dbReference>
<comment type="caution">
    <text evidence="2">The sequence shown here is derived from an EMBL/GenBank/DDBJ whole genome shotgun (WGS) entry which is preliminary data.</text>
</comment>
<feature type="domain" description="Amidase" evidence="1">
    <location>
        <begin position="27"/>
        <end position="460"/>
    </location>
</feature>
<reference evidence="2 3" key="1">
    <citation type="submission" date="2024-03" db="EMBL/GenBank/DDBJ databases">
        <title>Novel species of the genus Variovorax.</title>
        <authorList>
            <person name="Liu Q."/>
            <person name="Xin Y.-H."/>
        </authorList>
    </citation>
    <scope>NUCLEOTIDE SEQUENCE [LARGE SCALE GENOMIC DNA]</scope>
    <source>
        <strain evidence="2 3">KACC 18901</strain>
    </source>
</reference>
<sequence length="486" mass="52724">MPTNELNELNATDLSRRIARREVSCVEVMQASLARIDALNPRYNAIVSRRDSEACLADARERDAQLARGERMGWMHGFPLAVKDLSHAIGLPTSMGSPLAPKTPARTDSLHVARARAAGAVIIGKTNTPEFGLGSHTYNQVFGITRNAWDPSKTAGGSSGGAAVALALGMLPVADGSDMMGSLRNPAGFNNVIGMRPSRGRVPGSPDDDLFFQQLGIEGPMARTVEDTARLLCVQAGFDTRVPLSMTDPLPSADALDLDGDVKKGLRIGWLGSIWPDLPLEDGVRELCESALKTFEALGCEVEPCVLDVPREQNWTAWLRLRQLIVSGKLSAMGADPAYRALIKPEALWEMEQGKQLDAASLHQATVFRSNVYRAFVRLYERFDFLVAPTAQMFPFDAEMHWPPKVADVPSKTYHHWMEIVTPFTLAGVPSLNLRAGFGPQGLPMGLQLAGPINADLAVLRLGHAYDKACAWSGMQPPVLTPAQKV</sequence>
<dbReference type="Gene3D" id="3.90.1300.10">
    <property type="entry name" value="Amidase signature (AS) domain"/>
    <property type="match status" value="1"/>
</dbReference>
<accession>A0ABU8X4H4</accession>
<dbReference type="SUPFAM" id="SSF75304">
    <property type="entry name" value="Amidase signature (AS) enzymes"/>
    <property type="match status" value="1"/>
</dbReference>
<evidence type="ECO:0000259" key="1">
    <source>
        <dbReference type="Pfam" id="PF01425"/>
    </source>
</evidence>
<evidence type="ECO:0000313" key="2">
    <source>
        <dbReference type="EMBL" id="MEJ8854698.1"/>
    </source>
</evidence>
<dbReference type="InterPro" id="IPR000120">
    <property type="entry name" value="Amidase"/>
</dbReference>
<dbReference type="PANTHER" id="PTHR11895:SF76">
    <property type="entry name" value="INDOLEACETAMIDE HYDROLASE"/>
    <property type="match status" value="1"/>
</dbReference>
<evidence type="ECO:0000313" key="3">
    <source>
        <dbReference type="Proteomes" id="UP001367030"/>
    </source>
</evidence>
<dbReference type="NCBIfam" id="NF005686">
    <property type="entry name" value="PRK07486.1"/>
    <property type="match status" value="1"/>
</dbReference>
<dbReference type="Pfam" id="PF01425">
    <property type="entry name" value="Amidase"/>
    <property type="match status" value="1"/>
</dbReference>